<evidence type="ECO:0000256" key="10">
    <source>
        <dbReference type="ARBA" id="ARBA00047761"/>
    </source>
</evidence>
<keyword evidence="9" id="KW-0464">Manganese</keyword>
<evidence type="ECO:0000256" key="8">
    <source>
        <dbReference type="ARBA" id="ARBA00022912"/>
    </source>
</evidence>
<evidence type="ECO:0000256" key="1">
    <source>
        <dbReference type="ARBA" id="ARBA00001936"/>
    </source>
</evidence>
<comment type="catalytic activity">
    <reaction evidence="11">
        <text>O-phospho-L-threonyl-[protein] + H2O = L-threonyl-[protein] + phosphate</text>
        <dbReference type="Rhea" id="RHEA:47004"/>
        <dbReference type="Rhea" id="RHEA-COMP:11060"/>
        <dbReference type="Rhea" id="RHEA-COMP:11605"/>
        <dbReference type="ChEBI" id="CHEBI:15377"/>
        <dbReference type="ChEBI" id="CHEBI:30013"/>
        <dbReference type="ChEBI" id="CHEBI:43474"/>
        <dbReference type="ChEBI" id="CHEBI:61977"/>
        <dbReference type="EC" id="3.1.3.16"/>
    </reaction>
</comment>
<name>A0A445MIF7_ENSVE</name>
<dbReference type="InterPro" id="IPR015655">
    <property type="entry name" value="PP2C"/>
</dbReference>
<feature type="region of interest" description="Disordered" evidence="13">
    <location>
        <begin position="46"/>
        <end position="82"/>
    </location>
</feature>
<evidence type="ECO:0000256" key="11">
    <source>
        <dbReference type="ARBA" id="ARBA00048336"/>
    </source>
</evidence>
<dbReference type="Pfam" id="PF00481">
    <property type="entry name" value="PP2C"/>
    <property type="match status" value="2"/>
</dbReference>
<dbReference type="EC" id="3.1.3.16" evidence="4"/>
<evidence type="ECO:0000259" key="14">
    <source>
        <dbReference type="PROSITE" id="PS51746"/>
    </source>
</evidence>
<gene>
    <name evidence="15" type="ORF">BHM03_00031105</name>
</gene>
<reference evidence="15" key="1">
    <citation type="journal article" date="2018" name="Data Brief">
        <title>Genome sequence data from 17 accessions of Ensete ventricosum, a staple food crop for millions in Ethiopia.</title>
        <authorList>
            <person name="Yemataw Z."/>
            <person name="Muzemil S."/>
            <person name="Ambachew D."/>
            <person name="Tripathi L."/>
            <person name="Tesfaye K."/>
            <person name="Chala A."/>
            <person name="Farbos A."/>
            <person name="O'Neill P."/>
            <person name="Moore K."/>
            <person name="Grant M."/>
            <person name="Studholme D.J."/>
        </authorList>
    </citation>
    <scope>NUCLEOTIDE SEQUENCE [LARGE SCALE GENOMIC DNA]</scope>
    <source>
        <tissue evidence="15">Leaf</tissue>
    </source>
</reference>
<keyword evidence="7" id="KW-0460">Magnesium</keyword>
<evidence type="ECO:0000256" key="5">
    <source>
        <dbReference type="ARBA" id="ARBA00022723"/>
    </source>
</evidence>
<feature type="compositionally biased region" description="Low complexity" evidence="13">
    <location>
        <begin position="60"/>
        <end position="82"/>
    </location>
</feature>
<feature type="region of interest" description="Disordered" evidence="13">
    <location>
        <begin position="172"/>
        <end position="194"/>
    </location>
</feature>
<evidence type="ECO:0000256" key="4">
    <source>
        <dbReference type="ARBA" id="ARBA00013081"/>
    </source>
</evidence>
<dbReference type="EMBL" id="KV876086">
    <property type="protein sequence ID" value="RZR74019.1"/>
    <property type="molecule type" value="Genomic_DNA"/>
</dbReference>
<dbReference type="GO" id="GO:0046872">
    <property type="term" value="F:metal ion binding"/>
    <property type="evidence" value="ECO:0007669"/>
    <property type="project" value="UniProtKB-KW"/>
</dbReference>
<sequence length="532" mass="57043">MTPRVPALFPQPASSQFKIRIPCTKRATCEIKPHLRPPRLRLGWSTSRWSSRTDSRRSRASAPSDGSDGSASSTSPPSTSLRCRLTNTFKREASWLPLLSLSPFPRLLLLKLFESAIPRTTMAGDDAPPSRDEGEGGFCEADGTQRLLVKKPTITSRRRLEIRRARAGGLAVKRTTDPVKGSNSSSPSDRDTEDGIVGILAAGGEILGRESQGARLPCLSHGAVSLIGRRRVMEDAVAVAPGFAGGGGVAVFDFFGVYDGHGGARVAQACRERLHVVLAEEVAATGGWPRAEGRWREVMMASFSRVDGEVEAAAQGEAERTVGSTAVVAVVGTKRIVVGNCGDSRAVLSRGGVAVPLSFDHKVILLCVTCSCLISYSLISSPDLFIINYHYSEDGMCLSWGHHSGDSRAVLSRGGVELVLLNDTTTWTYGPGDCYLKPFVISEPDVTVTERTEKDEFLILASDGLWDVVSNEAACKIARQCLNGRMARMFPDTVSGCTAAEAAALLAELAISRGSEDNISVVVVELKRLRGR</sequence>
<evidence type="ECO:0000256" key="3">
    <source>
        <dbReference type="ARBA" id="ARBA00006702"/>
    </source>
</evidence>
<dbReference type="InterPro" id="IPR000222">
    <property type="entry name" value="PP2C_BS"/>
</dbReference>
<comment type="catalytic activity">
    <reaction evidence="10">
        <text>O-phospho-L-seryl-[protein] + H2O = L-seryl-[protein] + phosphate</text>
        <dbReference type="Rhea" id="RHEA:20629"/>
        <dbReference type="Rhea" id="RHEA-COMP:9863"/>
        <dbReference type="Rhea" id="RHEA-COMP:11604"/>
        <dbReference type="ChEBI" id="CHEBI:15377"/>
        <dbReference type="ChEBI" id="CHEBI:29999"/>
        <dbReference type="ChEBI" id="CHEBI:43474"/>
        <dbReference type="ChEBI" id="CHEBI:83421"/>
        <dbReference type="EC" id="3.1.3.16"/>
    </reaction>
</comment>
<evidence type="ECO:0000313" key="15">
    <source>
        <dbReference type="EMBL" id="RZR74019.1"/>
    </source>
</evidence>
<keyword evidence="6 12" id="KW-0378">Hydrolase</keyword>
<evidence type="ECO:0000256" key="13">
    <source>
        <dbReference type="SAM" id="MobiDB-lite"/>
    </source>
</evidence>
<feature type="region of interest" description="Disordered" evidence="13">
    <location>
        <begin position="120"/>
        <end position="139"/>
    </location>
</feature>
<proteinExistence type="inferred from homology"/>
<keyword evidence="5" id="KW-0479">Metal-binding</keyword>
<dbReference type="PROSITE" id="PS51746">
    <property type="entry name" value="PPM_2"/>
    <property type="match status" value="1"/>
</dbReference>
<dbReference type="PROSITE" id="PS01032">
    <property type="entry name" value="PPM_1"/>
    <property type="match status" value="1"/>
</dbReference>
<dbReference type="PANTHER" id="PTHR47992">
    <property type="entry name" value="PROTEIN PHOSPHATASE"/>
    <property type="match status" value="1"/>
</dbReference>
<dbReference type="InterPro" id="IPR036457">
    <property type="entry name" value="PPM-type-like_dom_sf"/>
</dbReference>
<comment type="cofactor">
    <cofactor evidence="2">
        <name>Mg(2+)</name>
        <dbReference type="ChEBI" id="CHEBI:18420"/>
    </cofactor>
</comment>
<accession>A0A445MIF7</accession>
<comment type="cofactor">
    <cofactor evidence="1">
        <name>Mn(2+)</name>
        <dbReference type="ChEBI" id="CHEBI:29035"/>
    </cofactor>
</comment>
<evidence type="ECO:0000256" key="9">
    <source>
        <dbReference type="ARBA" id="ARBA00023211"/>
    </source>
</evidence>
<comment type="similarity">
    <text evidence="3 12">Belongs to the PP2C family.</text>
</comment>
<evidence type="ECO:0000256" key="12">
    <source>
        <dbReference type="RuleBase" id="RU003465"/>
    </source>
</evidence>
<dbReference type="SUPFAM" id="SSF81606">
    <property type="entry name" value="PP2C-like"/>
    <property type="match status" value="2"/>
</dbReference>
<protein>
    <recommendedName>
        <fullName evidence="4">protein-serine/threonine phosphatase</fullName>
        <ecNumber evidence="4">3.1.3.16</ecNumber>
    </recommendedName>
</protein>
<dbReference type="AlphaFoldDB" id="A0A445MIF7"/>
<dbReference type="SMART" id="SM00332">
    <property type="entry name" value="PP2Cc"/>
    <property type="match status" value="1"/>
</dbReference>
<dbReference type="GO" id="GO:0004722">
    <property type="term" value="F:protein serine/threonine phosphatase activity"/>
    <property type="evidence" value="ECO:0007669"/>
    <property type="project" value="UniProtKB-EC"/>
</dbReference>
<evidence type="ECO:0000256" key="2">
    <source>
        <dbReference type="ARBA" id="ARBA00001946"/>
    </source>
</evidence>
<dbReference type="Gene3D" id="3.60.40.10">
    <property type="entry name" value="PPM-type phosphatase domain"/>
    <property type="match status" value="2"/>
</dbReference>
<evidence type="ECO:0000256" key="7">
    <source>
        <dbReference type="ARBA" id="ARBA00022842"/>
    </source>
</evidence>
<organism evidence="15">
    <name type="scientific">Ensete ventricosum</name>
    <name type="common">Abyssinian banana</name>
    <name type="synonym">Musa ensete</name>
    <dbReference type="NCBI Taxonomy" id="4639"/>
    <lineage>
        <taxon>Eukaryota</taxon>
        <taxon>Viridiplantae</taxon>
        <taxon>Streptophyta</taxon>
        <taxon>Embryophyta</taxon>
        <taxon>Tracheophyta</taxon>
        <taxon>Spermatophyta</taxon>
        <taxon>Magnoliopsida</taxon>
        <taxon>Liliopsida</taxon>
        <taxon>Zingiberales</taxon>
        <taxon>Musaceae</taxon>
        <taxon>Ensete</taxon>
    </lineage>
</organism>
<feature type="domain" description="PPM-type phosphatase" evidence="14">
    <location>
        <begin position="220"/>
        <end position="526"/>
    </location>
</feature>
<dbReference type="CDD" id="cd00143">
    <property type="entry name" value="PP2Cc"/>
    <property type="match status" value="1"/>
</dbReference>
<evidence type="ECO:0000256" key="6">
    <source>
        <dbReference type="ARBA" id="ARBA00022801"/>
    </source>
</evidence>
<keyword evidence="8 12" id="KW-0904">Protein phosphatase</keyword>
<dbReference type="Proteomes" id="UP000290560">
    <property type="component" value="Unassembled WGS sequence"/>
</dbReference>
<dbReference type="InterPro" id="IPR001932">
    <property type="entry name" value="PPM-type_phosphatase-like_dom"/>
</dbReference>